<dbReference type="Proteomes" id="UP000000483">
    <property type="component" value="Chromosome"/>
</dbReference>
<reference evidence="1 2" key="1">
    <citation type="journal article" date="2011" name="Stand. Genomic Sci.">
        <title>Complete genome sequence of the acetate-degrading sulfate reducer Desulfobacca acetoxidans type strain (ASRB2).</title>
        <authorList>
            <person name="Goker M."/>
            <person name="Teshima H."/>
            <person name="Lapidus A."/>
            <person name="Nolan M."/>
            <person name="Lucas S."/>
            <person name="Hammon N."/>
            <person name="Deshpande S."/>
            <person name="Cheng J.F."/>
            <person name="Tapia R."/>
            <person name="Han C."/>
            <person name="Goodwin L."/>
            <person name="Pitluck S."/>
            <person name="Huntemann M."/>
            <person name="Liolios K."/>
            <person name="Ivanova N."/>
            <person name="Pagani I."/>
            <person name="Mavromatis K."/>
            <person name="Ovchinikova G."/>
            <person name="Pati A."/>
            <person name="Chen A."/>
            <person name="Palaniappan K."/>
            <person name="Land M."/>
            <person name="Hauser L."/>
            <person name="Brambilla E.M."/>
            <person name="Rohde M."/>
            <person name="Spring S."/>
            <person name="Detter J.C."/>
            <person name="Woyke T."/>
            <person name="Bristow J."/>
            <person name="Eisen J.A."/>
            <person name="Markowitz V."/>
            <person name="Hugenholtz P."/>
            <person name="Kyrpides N.C."/>
            <person name="Klenk H.P."/>
        </authorList>
    </citation>
    <scope>NUCLEOTIDE SEQUENCE [LARGE SCALE GENOMIC DNA]</scope>
    <source>
        <strain evidence="2">ATCC 700848 / DSM 11109 / ASRB2</strain>
    </source>
</reference>
<evidence type="ECO:0000313" key="2">
    <source>
        <dbReference type="Proteomes" id="UP000000483"/>
    </source>
</evidence>
<sequence length="218" mass="24413">MNLAELAFAAKLQGDLEKSKALLQQAFEHEFKPAQLIAKDLSAEPSRAILHRSAATLAMDCGCLREAERLVATGLAGNPPDQIADELRDLFNQINFLRHLELRGISLEANEFQLAIDGKVVSHGMAQSDEFVERVKYTETLLSRTAQRKAGRPYQEKGRTKKDIKESFELYLSIPRAASFAVTFRIGVPQQQLLLPGFDIQSDIIDEIMECLEFAYSD</sequence>
<organism evidence="1 2">
    <name type="scientific">Desulfobacca acetoxidans (strain ATCC 700848 / DSM 11109 / ASRB2)</name>
    <dbReference type="NCBI Taxonomy" id="880072"/>
    <lineage>
        <taxon>Bacteria</taxon>
        <taxon>Pseudomonadati</taxon>
        <taxon>Thermodesulfobacteriota</taxon>
        <taxon>Desulfobaccia</taxon>
        <taxon>Desulfobaccales</taxon>
        <taxon>Desulfobaccaceae</taxon>
        <taxon>Desulfobacca</taxon>
    </lineage>
</organism>
<dbReference type="eggNOG" id="ENOG5032UCG">
    <property type="taxonomic scope" value="Bacteria"/>
</dbReference>
<dbReference type="EMBL" id="CP002629">
    <property type="protein sequence ID" value="AEB08506.1"/>
    <property type="molecule type" value="Genomic_DNA"/>
</dbReference>
<accession>F2NG93</accession>
<gene>
    <name evidence="1" type="ordered locus">Desac_0621</name>
</gene>
<dbReference type="AlphaFoldDB" id="F2NG93"/>
<dbReference type="STRING" id="880072.Desac_0621"/>
<proteinExistence type="predicted"/>
<protein>
    <submittedName>
        <fullName evidence="1">Uncharacterized protein</fullName>
    </submittedName>
</protein>
<dbReference type="KEGG" id="dao:Desac_0621"/>
<name>F2NG93_DESAR</name>
<dbReference type="HOGENOM" id="CLU_1265237_0_0_7"/>
<evidence type="ECO:0000313" key="1">
    <source>
        <dbReference type="EMBL" id="AEB08506.1"/>
    </source>
</evidence>
<reference evidence="2" key="2">
    <citation type="submission" date="2011-03" db="EMBL/GenBank/DDBJ databases">
        <title>The complete genome of Desulfobacca acetoxidans DSM 11109.</title>
        <authorList>
            <consortium name="US DOE Joint Genome Institute (JGI-PGF)"/>
            <person name="Lucas S."/>
            <person name="Copeland A."/>
            <person name="Lapidus A."/>
            <person name="Bruce D."/>
            <person name="Goodwin L."/>
            <person name="Pitluck S."/>
            <person name="Peters L."/>
            <person name="Kyrpides N."/>
            <person name="Mavromatis K."/>
            <person name="Ivanova N."/>
            <person name="Ovchinnikova G."/>
            <person name="Teshima H."/>
            <person name="Detter J.C."/>
            <person name="Han C."/>
            <person name="Land M."/>
            <person name="Hauser L."/>
            <person name="Markowitz V."/>
            <person name="Cheng J.-F."/>
            <person name="Hugenholtz P."/>
            <person name="Woyke T."/>
            <person name="Wu D."/>
            <person name="Spring S."/>
            <person name="Schueler E."/>
            <person name="Brambilla E."/>
            <person name="Klenk H.-P."/>
            <person name="Eisen J.A."/>
        </authorList>
    </citation>
    <scope>NUCLEOTIDE SEQUENCE [LARGE SCALE GENOMIC DNA]</scope>
    <source>
        <strain evidence="2">ATCC 700848 / DSM 11109 / ASRB2</strain>
    </source>
</reference>
<keyword evidence="2" id="KW-1185">Reference proteome</keyword>